<dbReference type="Gene3D" id="1.10.260.40">
    <property type="entry name" value="lambda repressor-like DNA-binding domains"/>
    <property type="match status" value="1"/>
</dbReference>
<sequence>MEAKTMGSFLAALRKAAGMTQRELAEQLHVSDKAVSRWERDECAPDLALIPVIAEIFSVTCDELLRGGRDRGDQTGDPAKADKQRQWILRKTRSKFISHTLLALLGPALGAVAAAGAVLGFLRAVLGFWLGAAGCLVGAVVQLVLWNGAVLSLSDDRAGDAAGLCRYELLRRTEGALLICAGVLAALLPLNGYTPRNMLYLFQGQLPTPYWSQAAATGGGTVLLGLLLCRALNPILARHAPVSLPPETAKETVRRVRARSRVAWTLAAALSATALVQGAVTLIWPTAALINGAVCDTVDEFRAVMSTNVPAPEVDFTNQELMALTQQRNENQLIQFQSGLEGRGQIRNRDQEAVISYSLRNQSVVFLRYTPLDGDQFPAVEVVTYADAQSALDRSALRQTCFLALYVLEAAAALVWALCRRRAAAPRPAPPAGP</sequence>
<dbReference type="InterPro" id="IPR010982">
    <property type="entry name" value="Lambda_DNA-bd_dom_sf"/>
</dbReference>
<keyword evidence="2" id="KW-0812">Transmembrane</keyword>
<feature type="transmembrane region" description="Helical" evidence="2">
    <location>
        <begin position="100"/>
        <end position="122"/>
    </location>
</feature>
<feature type="transmembrane region" description="Helical" evidence="2">
    <location>
        <begin position="262"/>
        <end position="284"/>
    </location>
</feature>
<protein>
    <submittedName>
        <fullName evidence="4">Helix-turn-helix transcriptional regulator</fullName>
    </submittedName>
</protein>
<dbReference type="SMART" id="SM00530">
    <property type="entry name" value="HTH_XRE"/>
    <property type="match status" value="1"/>
</dbReference>
<dbReference type="GO" id="GO:0003677">
    <property type="term" value="F:DNA binding"/>
    <property type="evidence" value="ECO:0007669"/>
    <property type="project" value="UniProtKB-KW"/>
</dbReference>
<feature type="transmembrane region" description="Helical" evidence="2">
    <location>
        <begin position="174"/>
        <end position="190"/>
    </location>
</feature>
<organism evidence="4 5">
    <name type="scientific">Candidatus Avoscillospira stercorigallinarum</name>
    <dbReference type="NCBI Taxonomy" id="2840708"/>
    <lineage>
        <taxon>Bacteria</taxon>
        <taxon>Bacillati</taxon>
        <taxon>Bacillota</taxon>
        <taxon>Clostridia</taxon>
        <taxon>Eubacteriales</taxon>
        <taxon>Oscillospiraceae</taxon>
        <taxon>Oscillospiraceae incertae sedis</taxon>
        <taxon>Candidatus Avoscillospira</taxon>
    </lineage>
</organism>
<feature type="domain" description="HTH cro/C1-type" evidence="3">
    <location>
        <begin position="10"/>
        <end position="64"/>
    </location>
</feature>
<dbReference type="PROSITE" id="PS50943">
    <property type="entry name" value="HTH_CROC1"/>
    <property type="match status" value="1"/>
</dbReference>
<gene>
    <name evidence="4" type="ORF">IAA67_07595</name>
</gene>
<feature type="transmembrane region" description="Helical" evidence="2">
    <location>
        <begin position="210"/>
        <end position="229"/>
    </location>
</feature>
<name>A0A9D1CQ68_9FIRM</name>
<evidence type="ECO:0000259" key="3">
    <source>
        <dbReference type="PROSITE" id="PS50943"/>
    </source>
</evidence>
<dbReference type="CDD" id="cd00093">
    <property type="entry name" value="HTH_XRE"/>
    <property type="match status" value="1"/>
</dbReference>
<evidence type="ECO:0000256" key="2">
    <source>
        <dbReference type="SAM" id="Phobius"/>
    </source>
</evidence>
<evidence type="ECO:0000313" key="4">
    <source>
        <dbReference type="EMBL" id="HIQ70174.1"/>
    </source>
</evidence>
<dbReference type="Pfam" id="PF01381">
    <property type="entry name" value="HTH_3"/>
    <property type="match status" value="1"/>
</dbReference>
<comment type="caution">
    <text evidence="4">The sequence shown here is derived from an EMBL/GenBank/DDBJ whole genome shotgun (WGS) entry which is preliminary data.</text>
</comment>
<evidence type="ECO:0000313" key="5">
    <source>
        <dbReference type="Proteomes" id="UP000886874"/>
    </source>
</evidence>
<dbReference type="PANTHER" id="PTHR46558:SF13">
    <property type="entry name" value="HTH-TYPE TRANSCRIPTIONAL REGULATOR IMMR"/>
    <property type="match status" value="1"/>
</dbReference>
<feature type="transmembrane region" description="Helical" evidence="2">
    <location>
        <begin position="128"/>
        <end position="153"/>
    </location>
</feature>
<reference evidence="4" key="2">
    <citation type="journal article" date="2021" name="PeerJ">
        <title>Extensive microbial diversity within the chicken gut microbiome revealed by metagenomics and culture.</title>
        <authorList>
            <person name="Gilroy R."/>
            <person name="Ravi A."/>
            <person name="Getino M."/>
            <person name="Pursley I."/>
            <person name="Horton D.L."/>
            <person name="Alikhan N.F."/>
            <person name="Baker D."/>
            <person name="Gharbi K."/>
            <person name="Hall N."/>
            <person name="Watson M."/>
            <person name="Adriaenssens E.M."/>
            <person name="Foster-Nyarko E."/>
            <person name="Jarju S."/>
            <person name="Secka A."/>
            <person name="Antonio M."/>
            <person name="Oren A."/>
            <person name="Chaudhuri R.R."/>
            <person name="La Ragione R."/>
            <person name="Hildebrand F."/>
            <person name="Pallen M.J."/>
        </authorList>
    </citation>
    <scope>NUCLEOTIDE SEQUENCE</scope>
    <source>
        <strain evidence="4">ChiSjej2B20-13462</strain>
    </source>
</reference>
<dbReference type="Proteomes" id="UP000886874">
    <property type="component" value="Unassembled WGS sequence"/>
</dbReference>
<evidence type="ECO:0000256" key="1">
    <source>
        <dbReference type="ARBA" id="ARBA00023125"/>
    </source>
</evidence>
<dbReference type="EMBL" id="DVFN01000108">
    <property type="protein sequence ID" value="HIQ70174.1"/>
    <property type="molecule type" value="Genomic_DNA"/>
</dbReference>
<keyword evidence="2" id="KW-0472">Membrane</keyword>
<dbReference type="AlphaFoldDB" id="A0A9D1CQ68"/>
<reference evidence="4" key="1">
    <citation type="submission" date="2020-10" db="EMBL/GenBank/DDBJ databases">
        <authorList>
            <person name="Gilroy R."/>
        </authorList>
    </citation>
    <scope>NUCLEOTIDE SEQUENCE</scope>
    <source>
        <strain evidence="4">ChiSjej2B20-13462</strain>
    </source>
</reference>
<dbReference type="InterPro" id="IPR001387">
    <property type="entry name" value="Cro/C1-type_HTH"/>
</dbReference>
<dbReference type="SUPFAM" id="SSF47413">
    <property type="entry name" value="lambda repressor-like DNA-binding domains"/>
    <property type="match status" value="1"/>
</dbReference>
<accession>A0A9D1CQ68</accession>
<dbReference type="PANTHER" id="PTHR46558">
    <property type="entry name" value="TRACRIPTIONAL REGULATORY PROTEIN-RELATED-RELATED"/>
    <property type="match status" value="1"/>
</dbReference>
<proteinExistence type="predicted"/>
<feature type="transmembrane region" description="Helical" evidence="2">
    <location>
        <begin position="402"/>
        <end position="419"/>
    </location>
</feature>
<keyword evidence="1" id="KW-0238">DNA-binding</keyword>
<keyword evidence="2" id="KW-1133">Transmembrane helix</keyword>